<dbReference type="Gene3D" id="3.40.50.720">
    <property type="entry name" value="NAD(P)-binding Rossmann-like Domain"/>
    <property type="match status" value="1"/>
</dbReference>
<dbReference type="InterPro" id="IPR003869">
    <property type="entry name" value="Polysac_CapD-like"/>
</dbReference>
<dbReference type="InterPro" id="IPR036291">
    <property type="entry name" value="NAD(P)-bd_dom_sf"/>
</dbReference>
<evidence type="ECO:0000313" key="3">
    <source>
        <dbReference type="EMBL" id="RLE10428.1"/>
    </source>
</evidence>
<accession>A0A497E5H9</accession>
<sequence length="424" mass="48871">MKNGFLTIGELCHRTGLKEHTLRYWEREFGSFLKPYRSKGGHRRYSDEDLKKLLRIKELLKERGYTIKGAKRILKGDGNIRDEEEERSLRKGNYFRGKKILITGGTGTVGREITRRLLPLNPSVIRIYSRDETKQFHMQEELGQVKNIRYFIGDVRDLRRLEMAMEEVDIVFHLAALKHVGSCEYNPFEAINTNVYGSQNVINAALKVNAEKVIFASTDKAVNPVSTMGATKLVAEKLFTAANFYKGRRRTIFASVRFGNVLGSRGSVIPLFKNQLMNGKPITLTSKRMTRFIMSLKEAAEFIFKAVYLAKGGEVFVPKMPMIRIMDLVEVIKDSLGLHTNIKEIGIRPGEKLYEELMTKDEETRSLERDDMYIILPLLREAGEDKYLYPDAYIPKGDNHYTSERGPFLSRDEIRRLLQEERLI</sequence>
<dbReference type="InterPro" id="IPR051203">
    <property type="entry name" value="Polysaccharide_Synthase-Rel"/>
</dbReference>
<dbReference type="CDD" id="cd05237">
    <property type="entry name" value="UDP_invert_4-6DH_SDR_e"/>
    <property type="match status" value="1"/>
</dbReference>
<gene>
    <name evidence="3" type="ORF">DRJ00_01345</name>
</gene>
<dbReference type="EMBL" id="QMPZ01000008">
    <property type="protein sequence ID" value="RLE10428.1"/>
    <property type="molecule type" value="Genomic_DNA"/>
</dbReference>
<feature type="domain" description="HTH merR-type" evidence="2">
    <location>
        <begin position="5"/>
        <end position="76"/>
    </location>
</feature>
<dbReference type="AlphaFoldDB" id="A0A497E5H9"/>
<dbReference type="Pfam" id="PF13411">
    <property type="entry name" value="MerR_1"/>
    <property type="match status" value="1"/>
</dbReference>
<evidence type="ECO:0000313" key="4">
    <source>
        <dbReference type="Proteomes" id="UP000279422"/>
    </source>
</evidence>
<dbReference type="GO" id="GO:0006355">
    <property type="term" value="P:regulation of DNA-templated transcription"/>
    <property type="evidence" value="ECO:0007669"/>
    <property type="project" value="InterPro"/>
</dbReference>
<dbReference type="PANTHER" id="PTHR43318:SF2">
    <property type="entry name" value="UDP-N-ACETYLGLUCOSAMINE 4,6-DEHYDRATASE (INVERTING)"/>
    <property type="match status" value="1"/>
</dbReference>
<evidence type="ECO:0000259" key="2">
    <source>
        <dbReference type="PROSITE" id="PS50937"/>
    </source>
</evidence>
<dbReference type="Pfam" id="PF02719">
    <property type="entry name" value="Polysacc_synt_2"/>
    <property type="match status" value="1"/>
</dbReference>
<dbReference type="InterPro" id="IPR000551">
    <property type="entry name" value="MerR-type_HTH_dom"/>
</dbReference>
<dbReference type="SMART" id="SM00422">
    <property type="entry name" value="HTH_MERR"/>
    <property type="match status" value="1"/>
</dbReference>
<dbReference type="PANTHER" id="PTHR43318">
    <property type="entry name" value="UDP-N-ACETYLGLUCOSAMINE 4,6-DEHYDRATASE"/>
    <property type="match status" value="1"/>
</dbReference>
<evidence type="ECO:0000256" key="1">
    <source>
        <dbReference type="ARBA" id="ARBA00007430"/>
    </source>
</evidence>
<dbReference type="InterPro" id="IPR009061">
    <property type="entry name" value="DNA-bd_dom_put_sf"/>
</dbReference>
<dbReference type="PROSITE" id="PS50937">
    <property type="entry name" value="HTH_MERR_2"/>
    <property type="match status" value="1"/>
</dbReference>
<dbReference type="Proteomes" id="UP000279422">
    <property type="component" value="Unassembled WGS sequence"/>
</dbReference>
<name>A0A497E5H9_UNCAE</name>
<dbReference type="SUPFAM" id="SSF46955">
    <property type="entry name" value="Putative DNA-binding domain"/>
    <property type="match status" value="1"/>
</dbReference>
<dbReference type="SUPFAM" id="SSF51735">
    <property type="entry name" value="NAD(P)-binding Rossmann-fold domains"/>
    <property type="match status" value="1"/>
</dbReference>
<reference evidence="3 4" key="1">
    <citation type="submission" date="2018-06" db="EMBL/GenBank/DDBJ databases">
        <title>Extensive metabolic versatility and redundancy in microbially diverse, dynamic hydrothermal sediments.</title>
        <authorList>
            <person name="Dombrowski N."/>
            <person name="Teske A."/>
            <person name="Baker B.J."/>
        </authorList>
    </citation>
    <scope>NUCLEOTIDE SEQUENCE [LARGE SCALE GENOMIC DNA]</scope>
    <source>
        <strain evidence="3">B47_G16</strain>
    </source>
</reference>
<dbReference type="GO" id="GO:0003677">
    <property type="term" value="F:DNA binding"/>
    <property type="evidence" value="ECO:0007669"/>
    <property type="project" value="InterPro"/>
</dbReference>
<dbReference type="Gene3D" id="1.10.1660.10">
    <property type="match status" value="1"/>
</dbReference>
<proteinExistence type="inferred from homology"/>
<comment type="caution">
    <text evidence="3">The sequence shown here is derived from an EMBL/GenBank/DDBJ whole genome shotgun (WGS) entry which is preliminary data.</text>
</comment>
<comment type="similarity">
    <text evidence="1">Belongs to the polysaccharide synthase family.</text>
</comment>
<organism evidence="3 4">
    <name type="scientific">Aerophobetes bacterium</name>
    <dbReference type="NCBI Taxonomy" id="2030807"/>
    <lineage>
        <taxon>Bacteria</taxon>
        <taxon>Candidatus Aerophobota</taxon>
    </lineage>
</organism>
<protein>
    <recommendedName>
        <fullName evidence="2">HTH merR-type domain-containing protein</fullName>
    </recommendedName>
</protein>